<protein>
    <recommendedName>
        <fullName evidence="4">Secreted protein</fullName>
    </recommendedName>
</protein>
<evidence type="ECO:0008006" key="4">
    <source>
        <dbReference type="Google" id="ProtNLM"/>
    </source>
</evidence>
<accession>A0AAN8QXA9</accession>
<gene>
    <name evidence="2" type="ORF">J4Q44_G00092570</name>
</gene>
<dbReference type="Proteomes" id="UP001356427">
    <property type="component" value="Unassembled WGS sequence"/>
</dbReference>
<comment type="caution">
    <text evidence="2">The sequence shown here is derived from an EMBL/GenBank/DDBJ whole genome shotgun (WGS) entry which is preliminary data.</text>
</comment>
<name>A0AAN8QXA9_9TELE</name>
<evidence type="ECO:0000313" key="2">
    <source>
        <dbReference type="EMBL" id="KAK6320150.1"/>
    </source>
</evidence>
<keyword evidence="3" id="KW-1185">Reference proteome</keyword>
<keyword evidence="1" id="KW-0732">Signal</keyword>
<feature type="chain" id="PRO_5042856297" description="Secreted protein" evidence="1">
    <location>
        <begin position="17"/>
        <end position="129"/>
    </location>
</feature>
<proteinExistence type="predicted"/>
<dbReference type="AlphaFoldDB" id="A0AAN8QXA9"/>
<dbReference type="EMBL" id="JAGTTL010000007">
    <property type="protein sequence ID" value="KAK6320150.1"/>
    <property type="molecule type" value="Genomic_DNA"/>
</dbReference>
<evidence type="ECO:0000313" key="3">
    <source>
        <dbReference type="Proteomes" id="UP001356427"/>
    </source>
</evidence>
<evidence type="ECO:0000256" key="1">
    <source>
        <dbReference type="SAM" id="SignalP"/>
    </source>
</evidence>
<sequence>MCFSVIQVFIIVMVMISDLKNPKLGSISTILYSVSKVLIHHYTLMTNDTNEIVHSERYRYSNNNTVYSMMVNGMLRYHHLVAGCNSVLLLPLQVTEAPSSVCDRGNWLQVGALIRAVGQHGSPSGCGHK</sequence>
<feature type="signal peptide" evidence="1">
    <location>
        <begin position="1"/>
        <end position="16"/>
    </location>
</feature>
<organism evidence="2 3">
    <name type="scientific">Coregonus suidteri</name>
    <dbReference type="NCBI Taxonomy" id="861788"/>
    <lineage>
        <taxon>Eukaryota</taxon>
        <taxon>Metazoa</taxon>
        <taxon>Chordata</taxon>
        <taxon>Craniata</taxon>
        <taxon>Vertebrata</taxon>
        <taxon>Euteleostomi</taxon>
        <taxon>Actinopterygii</taxon>
        <taxon>Neopterygii</taxon>
        <taxon>Teleostei</taxon>
        <taxon>Protacanthopterygii</taxon>
        <taxon>Salmoniformes</taxon>
        <taxon>Salmonidae</taxon>
        <taxon>Coregoninae</taxon>
        <taxon>Coregonus</taxon>
    </lineage>
</organism>
<reference evidence="2 3" key="1">
    <citation type="submission" date="2021-04" db="EMBL/GenBank/DDBJ databases">
        <authorList>
            <person name="De Guttry C."/>
            <person name="Zahm M."/>
            <person name="Klopp C."/>
            <person name="Cabau C."/>
            <person name="Louis A."/>
            <person name="Berthelot C."/>
            <person name="Parey E."/>
            <person name="Roest Crollius H."/>
            <person name="Montfort J."/>
            <person name="Robinson-Rechavi M."/>
            <person name="Bucao C."/>
            <person name="Bouchez O."/>
            <person name="Gislard M."/>
            <person name="Lluch J."/>
            <person name="Milhes M."/>
            <person name="Lampietro C."/>
            <person name="Lopez Roques C."/>
            <person name="Donnadieu C."/>
            <person name="Braasch I."/>
            <person name="Desvignes T."/>
            <person name="Postlethwait J."/>
            <person name="Bobe J."/>
            <person name="Wedekind C."/>
            <person name="Guiguen Y."/>
        </authorList>
    </citation>
    <scope>NUCLEOTIDE SEQUENCE [LARGE SCALE GENOMIC DNA]</scope>
    <source>
        <strain evidence="2">Cs_M1</strain>
        <tissue evidence="2">Blood</tissue>
    </source>
</reference>